<dbReference type="Proteomes" id="UP001222027">
    <property type="component" value="Unassembled WGS sequence"/>
</dbReference>
<proteinExistence type="predicted"/>
<evidence type="ECO:0000313" key="2">
    <source>
        <dbReference type="EMBL" id="KAJ8476857.1"/>
    </source>
</evidence>
<gene>
    <name evidence="2" type="ORF">OPV22_020584</name>
</gene>
<protein>
    <submittedName>
        <fullName evidence="2">Uncharacterized protein</fullName>
    </submittedName>
</protein>
<sequence length="111" mass="12507">MLGCVQGPVDLVHRCLEFERVVQVAALRLPVIRCPPGCQGMADEADDGSELMPIEERAGGLVSVSRRLQLDRGCGRPRRWRKSGSVHTKQQEAELDIRHKFQDTERDEATR</sequence>
<dbReference type="AlphaFoldDB" id="A0AAV8QNP1"/>
<reference evidence="2 3" key="1">
    <citation type="submission" date="2022-12" db="EMBL/GenBank/DDBJ databases">
        <title>Chromosome-scale assembly of the Ensete ventricosum genome.</title>
        <authorList>
            <person name="Dussert Y."/>
            <person name="Stocks J."/>
            <person name="Wendawek A."/>
            <person name="Woldeyes F."/>
            <person name="Nichols R.A."/>
            <person name="Borrell J.S."/>
        </authorList>
    </citation>
    <scope>NUCLEOTIDE SEQUENCE [LARGE SCALE GENOMIC DNA]</scope>
    <source>
        <strain evidence="3">cv. Maze</strain>
        <tissue evidence="2">Seeds</tissue>
    </source>
</reference>
<accession>A0AAV8QNP1</accession>
<feature type="compositionally biased region" description="Basic and acidic residues" evidence="1">
    <location>
        <begin position="89"/>
        <end position="111"/>
    </location>
</feature>
<feature type="compositionally biased region" description="Basic residues" evidence="1">
    <location>
        <begin position="75"/>
        <end position="84"/>
    </location>
</feature>
<dbReference type="EMBL" id="JAQQAF010000006">
    <property type="protein sequence ID" value="KAJ8476857.1"/>
    <property type="molecule type" value="Genomic_DNA"/>
</dbReference>
<feature type="region of interest" description="Disordered" evidence="1">
    <location>
        <begin position="75"/>
        <end position="111"/>
    </location>
</feature>
<name>A0AAV8QNP1_ENSVE</name>
<evidence type="ECO:0000313" key="3">
    <source>
        <dbReference type="Proteomes" id="UP001222027"/>
    </source>
</evidence>
<keyword evidence="3" id="KW-1185">Reference proteome</keyword>
<evidence type="ECO:0000256" key="1">
    <source>
        <dbReference type="SAM" id="MobiDB-lite"/>
    </source>
</evidence>
<organism evidence="2 3">
    <name type="scientific">Ensete ventricosum</name>
    <name type="common">Abyssinian banana</name>
    <name type="synonym">Musa ensete</name>
    <dbReference type="NCBI Taxonomy" id="4639"/>
    <lineage>
        <taxon>Eukaryota</taxon>
        <taxon>Viridiplantae</taxon>
        <taxon>Streptophyta</taxon>
        <taxon>Embryophyta</taxon>
        <taxon>Tracheophyta</taxon>
        <taxon>Spermatophyta</taxon>
        <taxon>Magnoliopsida</taxon>
        <taxon>Liliopsida</taxon>
        <taxon>Zingiberales</taxon>
        <taxon>Musaceae</taxon>
        <taxon>Ensete</taxon>
    </lineage>
</organism>
<comment type="caution">
    <text evidence="2">The sequence shown here is derived from an EMBL/GenBank/DDBJ whole genome shotgun (WGS) entry which is preliminary data.</text>
</comment>